<dbReference type="RefSeq" id="WP_345718426.1">
    <property type="nucleotide sequence ID" value="NZ_BAABFP010000008.1"/>
</dbReference>
<organism evidence="1 2">
    <name type="scientific">Angustibacter luteus</name>
    <dbReference type="NCBI Taxonomy" id="658456"/>
    <lineage>
        <taxon>Bacteria</taxon>
        <taxon>Bacillati</taxon>
        <taxon>Actinomycetota</taxon>
        <taxon>Actinomycetes</taxon>
        <taxon>Kineosporiales</taxon>
        <taxon>Kineosporiaceae</taxon>
    </lineage>
</organism>
<accession>A0ABW1JCQ9</accession>
<dbReference type="EMBL" id="JBHSRD010000003">
    <property type="protein sequence ID" value="MFC6006964.1"/>
    <property type="molecule type" value="Genomic_DNA"/>
</dbReference>
<comment type="caution">
    <text evidence="1">The sequence shown here is derived from an EMBL/GenBank/DDBJ whole genome shotgun (WGS) entry which is preliminary data.</text>
</comment>
<evidence type="ECO:0000313" key="1">
    <source>
        <dbReference type="EMBL" id="MFC6006964.1"/>
    </source>
</evidence>
<sequence length="79" mass="9015">MTEERQPIEQVLPGQTLHPLDEGEVPLFTFALIKCLDRDGDVTWSFRTSESANLEELLGAMTVQVDLLRRRLTAEWGDE</sequence>
<reference evidence="2" key="1">
    <citation type="journal article" date="2019" name="Int. J. Syst. Evol. Microbiol.">
        <title>The Global Catalogue of Microorganisms (GCM) 10K type strain sequencing project: providing services to taxonomists for standard genome sequencing and annotation.</title>
        <authorList>
            <consortium name="The Broad Institute Genomics Platform"/>
            <consortium name="The Broad Institute Genome Sequencing Center for Infectious Disease"/>
            <person name="Wu L."/>
            <person name="Ma J."/>
        </authorList>
    </citation>
    <scope>NUCLEOTIDE SEQUENCE [LARGE SCALE GENOMIC DNA]</scope>
    <source>
        <strain evidence="2">KACC 14249</strain>
    </source>
</reference>
<evidence type="ECO:0000313" key="2">
    <source>
        <dbReference type="Proteomes" id="UP001596189"/>
    </source>
</evidence>
<name>A0ABW1JCQ9_9ACTN</name>
<protein>
    <submittedName>
        <fullName evidence="1">Uncharacterized protein</fullName>
    </submittedName>
</protein>
<gene>
    <name evidence="1" type="ORF">ACFQDO_07455</name>
</gene>
<proteinExistence type="predicted"/>
<keyword evidence="2" id="KW-1185">Reference proteome</keyword>
<dbReference type="Proteomes" id="UP001596189">
    <property type="component" value="Unassembled WGS sequence"/>
</dbReference>